<evidence type="ECO:0000313" key="3">
    <source>
        <dbReference type="Proteomes" id="UP000234384"/>
    </source>
</evidence>
<dbReference type="PROSITE" id="PS51186">
    <property type="entry name" value="GNAT"/>
    <property type="match status" value="1"/>
</dbReference>
<dbReference type="GO" id="GO:0016747">
    <property type="term" value="F:acyltransferase activity, transferring groups other than amino-acyl groups"/>
    <property type="evidence" value="ECO:0007669"/>
    <property type="project" value="InterPro"/>
</dbReference>
<dbReference type="AlphaFoldDB" id="A0A2I1JYS3"/>
<dbReference type="SUPFAM" id="SSF55729">
    <property type="entry name" value="Acyl-CoA N-acyltransferases (Nat)"/>
    <property type="match status" value="1"/>
</dbReference>
<proteinExistence type="predicted"/>
<dbReference type="OrthoDB" id="9805924at2"/>
<dbReference type="InterPro" id="IPR016181">
    <property type="entry name" value="Acyl_CoA_acyltransferase"/>
</dbReference>
<dbReference type="Pfam" id="PF00583">
    <property type="entry name" value="Acetyltransf_1"/>
    <property type="match status" value="1"/>
</dbReference>
<sequence>MINYKKVRITAEDLVLEELLELSEAWAEENCCPAYYKNDPTEFINRDVYVAVEGNRIVAYAFGHISVQKEETSYNKIGEKAFELDEIYVIQTHRNKGIGKELYRFLENAVRDYVEVIGVIATSHQYNKLLKFYIEELDFQFNHALLVKRTHE</sequence>
<reference evidence="2 3" key="1">
    <citation type="submission" date="2017-12" db="EMBL/GenBank/DDBJ databases">
        <title>Phylogenetic diversity of female urinary microbiome.</title>
        <authorList>
            <person name="Thomas-White K."/>
            <person name="Wolfe A.J."/>
        </authorList>
    </citation>
    <scope>NUCLEOTIDE SEQUENCE [LARGE SCALE GENOMIC DNA]</scope>
    <source>
        <strain evidence="2 3">UMB0898</strain>
    </source>
</reference>
<dbReference type="RefSeq" id="WP_101954364.1">
    <property type="nucleotide sequence ID" value="NZ_PKHE01000013.1"/>
</dbReference>
<accession>A0A2I1JYS3</accession>
<protein>
    <recommendedName>
        <fullName evidence="1">N-acetyltransferase domain-containing protein</fullName>
    </recommendedName>
</protein>
<dbReference type="Proteomes" id="UP000234384">
    <property type="component" value="Unassembled WGS sequence"/>
</dbReference>
<dbReference type="EMBL" id="PKHE01000013">
    <property type="protein sequence ID" value="PKY88554.1"/>
    <property type="molecule type" value="Genomic_DNA"/>
</dbReference>
<dbReference type="InterPro" id="IPR000182">
    <property type="entry name" value="GNAT_dom"/>
</dbReference>
<name>A0A2I1JYS3_9LACT</name>
<evidence type="ECO:0000259" key="1">
    <source>
        <dbReference type="PROSITE" id="PS51186"/>
    </source>
</evidence>
<gene>
    <name evidence="2" type="ORF">CYJ57_05335</name>
</gene>
<organism evidence="2 3">
    <name type="scientific">Falseniella ignava</name>
    <dbReference type="NCBI Taxonomy" id="137730"/>
    <lineage>
        <taxon>Bacteria</taxon>
        <taxon>Bacillati</taxon>
        <taxon>Bacillota</taxon>
        <taxon>Bacilli</taxon>
        <taxon>Lactobacillales</taxon>
        <taxon>Aerococcaceae</taxon>
        <taxon>Falseniella</taxon>
    </lineage>
</organism>
<dbReference type="CDD" id="cd04301">
    <property type="entry name" value="NAT_SF"/>
    <property type="match status" value="1"/>
</dbReference>
<feature type="domain" description="N-acetyltransferase" evidence="1">
    <location>
        <begin position="2"/>
        <end position="152"/>
    </location>
</feature>
<evidence type="ECO:0000313" key="2">
    <source>
        <dbReference type="EMBL" id="PKY88554.1"/>
    </source>
</evidence>
<comment type="caution">
    <text evidence="2">The sequence shown here is derived from an EMBL/GenBank/DDBJ whole genome shotgun (WGS) entry which is preliminary data.</text>
</comment>
<dbReference type="Gene3D" id="3.40.630.30">
    <property type="match status" value="1"/>
</dbReference>